<evidence type="ECO:0000256" key="4">
    <source>
        <dbReference type="ARBA" id="ARBA00023125"/>
    </source>
</evidence>
<keyword evidence="5" id="KW-0233">DNA recombination</keyword>
<proteinExistence type="inferred from homology"/>
<sequence>MNECSDALIKKRCGLKLNDVKAALTLNRAENESTSVWLSVLVDINNRDMQDTPIVSVDGLTHFPDAFYRIYP</sequence>
<evidence type="ECO:0000256" key="1">
    <source>
        <dbReference type="ARBA" id="ARBA00002190"/>
    </source>
</evidence>
<evidence type="ECO:0000256" key="2">
    <source>
        <dbReference type="ARBA" id="ARBA00010961"/>
    </source>
</evidence>
<dbReference type="AlphaFoldDB" id="K6ZWI9"/>
<evidence type="ECO:0000313" key="7">
    <source>
        <dbReference type="Proteomes" id="UP000006322"/>
    </source>
</evidence>
<keyword evidence="4" id="KW-0238">DNA-binding</keyword>
<comment type="caution">
    <text evidence="6">The sequence shown here is derived from an EMBL/GenBank/DDBJ whole genome shotgun (WGS) entry which is preliminary data.</text>
</comment>
<dbReference type="RefSeq" id="WP_007104931.1">
    <property type="nucleotide sequence ID" value="NZ_BAER01000047.1"/>
</dbReference>
<comment type="similarity">
    <text evidence="2">Belongs to the transposase mutator family.</text>
</comment>
<dbReference type="EMBL" id="BAER01000047">
    <property type="protein sequence ID" value="GAC33148.1"/>
    <property type="molecule type" value="Genomic_DNA"/>
</dbReference>
<accession>K6ZWI9</accession>
<dbReference type="GO" id="GO:0004803">
    <property type="term" value="F:transposase activity"/>
    <property type="evidence" value="ECO:0007669"/>
    <property type="project" value="InterPro"/>
</dbReference>
<organism evidence="6 7">
    <name type="scientific">Paraglaciecola polaris LMG 21857</name>
    <dbReference type="NCBI Taxonomy" id="1129793"/>
    <lineage>
        <taxon>Bacteria</taxon>
        <taxon>Pseudomonadati</taxon>
        <taxon>Pseudomonadota</taxon>
        <taxon>Gammaproteobacteria</taxon>
        <taxon>Alteromonadales</taxon>
        <taxon>Alteromonadaceae</taxon>
        <taxon>Paraglaciecola</taxon>
    </lineage>
</organism>
<name>K6ZWI9_9ALTE</name>
<dbReference type="Proteomes" id="UP000006322">
    <property type="component" value="Unassembled WGS sequence"/>
</dbReference>
<comment type="function">
    <text evidence="1">Required for the transposition of the insertion element.</text>
</comment>
<dbReference type="Pfam" id="PF00872">
    <property type="entry name" value="Transposase_mut"/>
    <property type="match status" value="1"/>
</dbReference>
<evidence type="ECO:0000313" key="6">
    <source>
        <dbReference type="EMBL" id="GAC33148.1"/>
    </source>
</evidence>
<protein>
    <submittedName>
        <fullName evidence="6">Uncharacterized protein</fullName>
    </submittedName>
</protein>
<evidence type="ECO:0000256" key="5">
    <source>
        <dbReference type="ARBA" id="ARBA00023172"/>
    </source>
</evidence>
<reference evidence="7" key="1">
    <citation type="journal article" date="2014" name="Environ. Microbiol.">
        <title>Comparative genomics of the marine bacterial genus Glaciecola reveals the high degree of genomic diversity and genomic characteristic for cold adaptation.</title>
        <authorList>
            <person name="Qin Q.L."/>
            <person name="Xie B.B."/>
            <person name="Yu Y."/>
            <person name="Shu Y.L."/>
            <person name="Rong J.C."/>
            <person name="Zhang Y.J."/>
            <person name="Zhao D.L."/>
            <person name="Chen X.L."/>
            <person name="Zhang X.Y."/>
            <person name="Chen B."/>
            <person name="Zhou B.C."/>
            <person name="Zhang Y.Z."/>
        </authorList>
    </citation>
    <scope>NUCLEOTIDE SEQUENCE [LARGE SCALE GENOMIC DNA]</scope>
    <source>
        <strain evidence="7">LMG 21857</strain>
    </source>
</reference>
<dbReference type="GO" id="GO:0003677">
    <property type="term" value="F:DNA binding"/>
    <property type="evidence" value="ECO:0007669"/>
    <property type="project" value="UniProtKB-KW"/>
</dbReference>
<gene>
    <name evidence="6" type="ORF">GPLA_2243</name>
</gene>
<keyword evidence="7" id="KW-1185">Reference proteome</keyword>
<dbReference type="GO" id="GO:0006313">
    <property type="term" value="P:DNA transposition"/>
    <property type="evidence" value="ECO:0007669"/>
    <property type="project" value="InterPro"/>
</dbReference>
<keyword evidence="3" id="KW-0815">Transposition</keyword>
<evidence type="ECO:0000256" key="3">
    <source>
        <dbReference type="ARBA" id="ARBA00022578"/>
    </source>
</evidence>
<dbReference type="InterPro" id="IPR001207">
    <property type="entry name" value="Transposase_mutator"/>
</dbReference>